<gene>
    <name evidence="2" type="ORF">NKR19_g4569</name>
</gene>
<dbReference type="InterPro" id="IPR029005">
    <property type="entry name" value="LIM-bd/SEUSS"/>
</dbReference>
<protein>
    <submittedName>
        <fullName evidence="2">Transcriptional activator ptaB</fullName>
    </submittedName>
</protein>
<keyword evidence="3" id="KW-1185">Reference proteome</keyword>
<reference evidence="2" key="1">
    <citation type="submission" date="2022-07" db="EMBL/GenBank/DDBJ databases">
        <title>Fungi with potential for degradation of polypropylene.</title>
        <authorList>
            <person name="Gostincar C."/>
        </authorList>
    </citation>
    <scope>NUCLEOTIDE SEQUENCE</scope>
    <source>
        <strain evidence="2">EXF-13287</strain>
    </source>
</reference>
<feature type="compositionally biased region" description="Low complexity" evidence="1">
    <location>
        <begin position="302"/>
        <end position="358"/>
    </location>
</feature>
<organism evidence="2 3">
    <name type="scientific">Coniochaeta hoffmannii</name>
    <dbReference type="NCBI Taxonomy" id="91930"/>
    <lineage>
        <taxon>Eukaryota</taxon>
        <taxon>Fungi</taxon>
        <taxon>Dikarya</taxon>
        <taxon>Ascomycota</taxon>
        <taxon>Pezizomycotina</taxon>
        <taxon>Sordariomycetes</taxon>
        <taxon>Sordariomycetidae</taxon>
        <taxon>Coniochaetales</taxon>
        <taxon>Coniochaetaceae</taxon>
        <taxon>Coniochaeta</taxon>
    </lineage>
</organism>
<feature type="compositionally biased region" description="Low complexity" evidence="1">
    <location>
        <begin position="10"/>
        <end position="34"/>
    </location>
</feature>
<evidence type="ECO:0000313" key="2">
    <source>
        <dbReference type="EMBL" id="KAJ9152309.1"/>
    </source>
</evidence>
<feature type="compositionally biased region" description="Low complexity" evidence="1">
    <location>
        <begin position="750"/>
        <end position="762"/>
    </location>
</feature>
<feature type="compositionally biased region" description="Low complexity" evidence="1">
    <location>
        <begin position="658"/>
        <end position="668"/>
    </location>
</feature>
<accession>A0AA38VN65</accession>
<feature type="region of interest" description="Disordered" evidence="1">
    <location>
        <begin position="658"/>
        <end position="787"/>
    </location>
</feature>
<feature type="region of interest" description="Disordered" evidence="1">
    <location>
        <begin position="257"/>
        <end position="358"/>
    </location>
</feature>
<comment type="caution">
    <text evidence="2">The sequence shown here is derived from an EMBL/GenBank/DDBJ whole genome shotgun (WGS) entry which is preliminary data.</text>
</comment>
<sequence>MMTMGPAFPPHGAAGMPQHPGAAAHPMAAPGMAHNPSQPGAPPQGIPHQLAPHMAVSAPGGQMNPGPLVGGMPPGAGGPNAHAMSHLNPAQASQMFQAQHNNMGAFAANNQAMQQIQQQQRLQALQQQQYLRMTQQGHVPGGMAGIPIGVGMSMNLLSPAAQQHAAHLAQMRARQNPQAQQAMIAQQVALQQQQQQQQQQVANQQMAQQGGNPNNLQLNPQQLGFQQAQLQQAVQMQQLQMQAQAQAQAQQQHQQMQAQQAQAQAQGQGGHQQPNQPQQPGQPLHQNPQQQQGANGPGGNLQGQSQGQIQGPGPQANQHQQQQQQQQQNHQQQQQNQQQQQQQQQQGPTQAQQQAHHAQLQAQQNAVMAQNIANQQALRQMRDFKGQCTLRLLSFAEHLSGFPGSKGKDDTQYWDNFVRLFFAETGVFRYTIPNTDENEQPEKSYDISFHALPRYFHTQFDSGVKNIQLVMDKTTEFPPSNNGRHVIETNKASMVTWFEGGSHVVATGTLRATLDPQLKMEMLEFTTSSHEEYISRKLVIEAAKPAHNWVKDWHKVNTQPDSKQSPEMSKKGKARVMKSPQNPPPDLDLPHSLVKHNVGVTEAVHQFLEMVDIMSQMQPLFQYYHQHPGVAPYSALQEIVNLNQANAQAQQNMAMNMNMANGQPPMQQGGPRTPSFGQFQMGQSPAQAHQMLPGSPHISSPAPGQMQAPPMQLQASQQGTSSSGPSANTSPSQSNKRRRPSGVKNEDDGPASAPTPAAAGTPQINGVQAKTKPPTPRMPKRVKGNPA</sequence>
<feature type="region of interest" description="Disordered" evidence="1">
    <location>
        <begin position="1"/>
        <end position="51"/>
    </location>
</feature>
<feature type="compositionally biased region" description="Low complexity" evidence="1">
    <location>
        <begin position="699"/>
        <end position="734"/>
    </location>
</feature>
<dbReference type="EMBL" id="JANBVN010000057">
    <property type="protein sequence ID" value="KAJ9152309.1"/>
    <property type="molecule type" value="Genomic_DNA"/>
</dbReference>
<dbReference type="Pfam" id="PF01803">
    <property type="entry name" value="LIM_bind"/>
    <property type="match status" value="1"/>
</dbReference>
<feature type="compositionally biased region" description="Basic residues" evidence="1">
    <location>
        <begin position="778"/>
        <end position="787"/>
    </location>
</feature>
<dbReference type="PANTHER" id="PTHR10378">
    <property type="entry name" value="LIM DOMAIN-BINDING PROTEIN"/>
    <property type="match status" value="1"/>
</dbReference>
<dbReference type="AlphaFoldDB" id="A0AA38VN65"/>
<proteinExistence type="predicted"/>
<feature type="compositionally biased region" description="Polar residues" evidence="1">
    <location>
        <begin position="556"/>
        <end position="567"/>
    </location>
</feature>
<feature type="compositionally biased region" description="Low complexity" evidence="1">
    <location>
        <begin position="257"/>
        <end position="294"/>
    </location>
</feature>
<feature type="compositionally biased region" description="Polar residues" evidence="1">
    <location>
        <begin position="675"/>
        <end position="687"/>
    </location>
</feature>
<name>A0AA38VN65_9PEZI</name>
<evidence type="ECO:0000256" key="1">
    <source>
        <dbReference type="SAM" id="MobiDB-lite"/>
    </source>
</evidence>
<dbReference type="Proteomes" id="UP001174691">
    <property type="component" value="Unassembled WGS sequence"/>
</dbReference>
<evidence type="ECO:0000313" key="3">
    <source>
        <dbReference type="Proteomes" id="UP001174691"/>
    </source>
</evidence>
<feature type="region of interest" description="Disordered" evidence="1">
    <location>
        <begin position="555"/>
        <end position="590"/>
    </location>
</feature>